<dbReference type="Gene3D" id="2.40.170.20">
    <property type="entry name" value="TonB-dependent receptor, beta-barrel domain"/>
    <property type="match status" value="1"/>
</dbReference>
<proteinExistence type="predicted"/>
<keyword evidence="6" id="KW-0998">Cell outer membrane</keyword>
<reference evidence="8" key="1">
    <citation type="submission" date="2018-05" db="EMBL/GenBank/DDBJ databases">
        <authorList>
            <person name="Lanie J.A."/>
            <person name="Ng W.-L."/>
            <person name="Kazmierczak K.M."/>
            <person name="Andrzejewski T.M."/>
            <person name="Davidsen T.M."/>
            <person name="Wayne K.J."/>
            <person name="Tettelin H."/>
            <person name="Glass J.I."/>
            <person name="Rusch D."/>
            <person name="Podicherti R."/>
            <person name="Tsui H.-C.T."/>
            <person name="Winkler M.E."/>
        </authorList>
    </citation>
    <scope>NUCLEOTIDE SEQUENCE</scope>
</reference>
<dbReference type="PROSITE" id="PS52016">
    <property type="entry name" value="TONB_DEPENDENT_REC_3"/>
    <property type="match status" value="1"/>
</dbReference>
<keyword evidence="4" id="KW-0732">Signal</keyword>
<evidence type="ECO:0000256" key="5">
    <source>
        <dbReference type="ARBA" id="ARBA00023136"/>
    </source>
</evidence>
<protein>
    <recommendedName>
        <fullName evidence="7">TonB-dependent receptor plug domain-containing protein</fullName>
    </recommendedName>
</protein>
<feature type="domain" description="TonB-dependent receptor plug" evidence="7">
    <location>
        <begin position="114"/>
        <end position="219"/>
    </location>
</feature>
<evidence type="ECO:0000313" key="8">
    <source>
        <dbReference type="EMBL" id="SUZ47951.1"/>
    </source>
</evidence>
<dbReference type="InterPro" id="IPR036942">
    <property type="entry name" value="Beta-barrel_TonB_sf"/>
</dbReference>
<comment type="subcellular location">
    <subcellularLocation>
        <location evidence="1">Cell outer membrane</location>
        <topology evidence="1">Multi-pass membrane protein</topology>
    </subcellularLocation>
</comment>
<dbReference type="AlphaFoldDB" id="A0A381N052"/>
<evidence type="ECO:0000256" key="4">
    <source>
        <dbReference type="ARBA" id="ARBA00022729"/>
    </source>
</evidence>
<evidence type="ECO:0000256" key="2">
    <source>
        <dbReference type="ARBA" id="ARBA00022448"/>
    </source>
</evidence>
<dbReference type="EMBL" id="UINC01000044">
    <property type="protein sequence ID" value="SUZ47951.1"/>
    <property type="molecule type" value="Genomic_DNA"/>
</dbReference>
<name>A0A381N052_9ZZZZ</name>
<dbReference type="InterPro" id="IPR037066">
    <property type="entry name" value="Plug_dom_sf"/>
</dbReference>
<dbReference type="Gene3D" id="2.170.130.10">
    <property type="entry name" value="TonB-dependent receptor, plug domain"/>
    <property type="match status" value="1"/>
</dbReference>
<dbReference type="SUPFAM" id="SSF56935">
    <property type="entry name" value="Porins"/>
    <property type="match status" value="1"/>
</dbReference>
<evidence type="ECO:0000256" key="6">
    <source>
        <dbReference type="ARBA" id="ARBA00023237"/>
    </source>
</evidence>
<dbReference type="InterPro" id="IPR039426">
    <property type="entry name" value="TonB-dep_rcpt-like"/>
</dbReference>
<keyword evidence="5" id="KW-0472">Membrane</keyword>
<evidence type="ECO:0000259" key="7">
    <source>
        <dbReference type="Pfam" id="PF07715"/>
    </source>
</evidence>
<keyword evidence="2" id="KW-0813">Transport</keyword>
<dbReference type="PANTHER" id="PTHR30069">
    <property type="entry name" value="TONB-DEPENDENT OUTER MEMBRANE RECEPTOR"/>
    <property type="match status" value="1"/>
</dbReference>
<dbReference type="PANTHER" id="PTHR30069:SF29">
    <property type="entry name" value="HEMOGLOBIN AND HEMOGLOBIN-HAPTOGLOBIN-BINDING PROTEIN 1-RELATED"/>
    <property type="match status" value="1"/>
</dbReference>
<dbReference type="InterPro" id="IPR012910">
    <property type="entry name" value="Plug_dom"/>
</dbReference>
<dbReference type="GO" id="GO:0044718">
    <property type="term" value="P:siderophore transmembrane transport"/>
    <property type="evidence" value="ECO:0007669"/>
    <property type="project" value="TreeGrafter"/>
</dbReference>
<dbReference type="GO" id="GO:0009279">
    <property type="term" value="C:cell outer membrane"/>
    <property type="evidence" value="ECO:0007669"/>
    <property type="project" value="UniProtKB-SubCell"/>
</dbReference>
<organism evidence="8">
    <name type="scientific">marine metagenome</name>
    <dbReference type="NCBI Taxonomy" id="408172"/>
    <lineage>
        <taxon>unclassified sequences</taxon>
        <taxon>metagenomes</taxon>
        <taxon>ecological metagenomes</taxon>
    </lineage>
</organism>
<evidence type="ECO:0000256" key="1">
    <source>
        <dbReference type="ARBA" id="ARBA00004571"/>
    </source>
</evidence>
<evidence type="ECO:0000256" key="3">
    <source>
        <dbReference type="ARBA" id="ARBA00022692"/>
    </source>
</evidence>
<gene>
    <name evidence="8" type="ORF">METZ01_LOCUS805</name>
</gene>
<sequence length="746" mass="85344">MNLKSFFTAFFLFFFLTSYSQTIKGIVIEKIHKLPIENIEIIYNKKSFFTDVNGEFEFKIVNYPAIIIFKNDIYFNKQIEIKSHKDYFQIELTNKGFLLDQVVIVSDINRKKLNSSSISISTINNLELKKLEGEFIGKSLNEIPGIFVHSASLNTNRIIIRGLGSRSPYTTNKIKAFINNIPLSNGVGEISIEDIGINIFDQIEITKGPNSSIYGSGLGGSIYLKTNSNLEDDNLTIFNSVKSFGTYQNRISFHKNYNNLTSYIEIEKLKSNGYRDNNTYNNLRLFGEIRYNLKKNISISYIQNNIKLNALIPSSLSYDNYINNPSSAAYSWASINGGEEYNKNLSGLTLETNSKMYSTKSSFYYKKFKSNENRPFNYLIEDSNTNGIRHISTFSKNNFIINLGIDYSKENYKWETYKFYGTLSEVTINNQEEKRYNISFFTQTNYTFNNKNTSIQFGVSSNKIKYSWKLLHSVIDPLILQNYSYGNILSPRISLNQKLNNQSIYINISHGYSSPNIDETLDGDGLVNPDIKPETGWNYEIGLIGRNKNNILSYNIGLYYMDIKNLLVAQRTSFDTFVGVNAGKTSHPGIEGQFNLLIYKPNSNNEITLESNFFKNWYKFLDFNNLGIDFSNNLLTGVPSYTYSSHLKFRLNSFTSIISINGVGKIPMNDGNTLFNNKYSIINFKAYKNIDFNNIKFIISSGINNLLNKKYASGIVINAKGFGGGKPRYYYPGLPRNYFISLKINI</sequence>
<dbReference type="GO" id="GO:0015344">
    <property type="term" value="F:siderophore uptake transmembrane transporter activity"/>
    <property type="evidence" value="ECO:0007669"/>
    <property type="project" value="TreeGrafter"/>
</dbReference>
<keyword evidence="3" id="KW-0812">Transmembrane</keyword>
<accession>A0A381N052</accession>
<dbReference type="Pfam" id="PF07715">
    <property type="entry name" value="Plug"/>
    <property type="match status" value="1"/>
</dbReference>